<dbReference type="PANTHER" id="PTHR48111">
    <property type="entry name" value="REGULATOR OF RPOS"/>
    <property type="match status" value="1"/>
</dbReference>
<dbReference type="PANTHER" id="PTHR48111:SF40">
    <property type="entry name" value="PHOSPHATE REGULON TRANSCRIPTIONAL REGULATORY PROTEIN PHOB"/>
    <property type="match status" value="1"/>
</dbReference>
<dbReference type="InterPro" id="IPR011006">
    <property type="entry name" value="CheY-like_superfamily"/>
</dbReference>
<dbReference type="SMART" id="SM00448">
    <property type="entry name" value="REC"/>
    <property type="match status" value="1"/>
</dbReference>
<dbReference type="InterPro" id="IPR001867">
    <property type="entry name" value="OmpR/PhoB-type_DNA-bd"/>
</dbReference>
<evidence type="ECO:0000313" key="9">
    <source>
        <dbReference type="Proteomes" id="UP001197247"/>
    </source>
</evidence>
<dbReference type="Pfam" id="PF00072">
    <property type="entry name" value="Response_reg"/>
    <property type="match status" value="1"/>
</dbReference>
<dbReference type="InterPro" id="IPR036388">
    <property type="entry name" value="WH-like_DNA-bd_sf"/>
</dbReference>
<gene>
    <name evidence="8" type="ORF">KIH74_30315</name>
</gene>
<dbReference type="SMART" id="SM00862">
    <property type="entry name" value="Trans_reg_C"/>
    <property type="match status" value="1"/>
</dbReference>
<protein>
    <submittedName>
        <fullName evidence="8">Response regulator transcription factor</fullName>
    </submittedName>
</protein>
<evidence type="ECO:0000259" key="7">
    <source>
        <dbReference type="PROSITE" id="PS51755"/>
    </source>
</evidence>
<evidence type="ECO:0000256" key="3">
    <source>
        <dbReference type="ARBA" id="ARBA00023125"/>
    </source>
</evidence>
<evidence type="ECO:0000256" key="1">
    <source>
        <dbReference type="ARBA" id="ARBA00022553"/>
    </source>
</evidence>
<proteinExistence type="predicted"/>
<dbReference type="PROSITE" id="PS50110">
    <property type="entry name" value="RESPONSE_REGULATORY"/>
    <property type="match status" value="1"/>
</dbReference>
<keyword evidence="3 5" id="KW-0238">DNA-binding</keyword>
<accession>A0ABS5TR83</accession>
<organism evidence="8 9">
    <name type="scientific">Kineosporia corallincola</name>
    <dbReference type="NCBI Taxonomy" id="2835133"/>
    <lineage>
        <taxon>Bacteria</taxon>
        <taxon>Bacillati</taxon>
        <taxon>Actinomycetota</taxon>
        <taxon>Actinomycetes</taxon>
        <taxon>Kineosporiales</taxon>
        <taxon>Kineosporiaceae</taxon>
        <taxon>Kineosporia</taxon>
    </lineage>
</organism>
<evidence type="ECO:0000256" key="5">
    <source>
        <dbReference type="PROSITE-ProRule" id="PRU01091"/>
    </source>
</evidence>
<dbReference type="RefSeq" id="WP_214159817.1">
    <property type="nucleotide sequence ID" value="NZ_JAHBAY010000016.1"/>
</dbReference>
<evidence type="ECO:0000256" key="4">
    <source>
        <dbReference type="PROSITE-ProRule" id="PRU00169"/>
    </source>
</evidence>
<comment type="caution">
    <text evidence="8">The sequence shown here is derived from an EMBL/GenBank/DDBJ whole genome shotgun (WGS) entry which is preliminary data.</text>
</comment>
<feature type="modified residue" description="4-aspartylphosphate" evidence="4">
    <location>
        <position position="59"/>
    </location>
</feature>
<keyword evidence="2" id="KW-0902">Two-component regulatory system</keyword>
<dbReference type="InterPro" id="IPR039420">
    <property type="entry name" value="WalR-like"/>
</dbReference>
<feature type="domain" description="OmpR/PhoB-type" evidence="7">
    <location>
        <begin position="125"/>
        <end position="220"/>
    </location>
</feature>
<feature type="domain" description="Response regulatory" evidence="6">
    <location>
        <begin position="10"/>
        <end position="120"/>
    </location>
</feature>
<reference evidence="8 9" key="1">
    <citation type="submission" date="2021-05" db="EMBL/GenBank/DDBJ databases">
        <title>Kineosporia and Streptomyces sp. nov. two new marine actinobacteria isolated from Coral.</title>
        <authorList>
            <person name="Buangrab K."/>
            <person name="Sutthacheep M."/>
            <person name="Yeemin T."/>
            <person name="Harunari E."/>
            <person name="Igarashi Y."/>
            <person name="Kanchanasin P."/>
            <person name="Tanasupawat S."/>
            <person name="Phongsopitanun W."/>
        </authorList>
    </citation>
    <scope>NUCLEOTIDE SEQUENCE [LARGE SCALE GENOMIC DNA]</scope>
    <source>
        <strain evidence="8 9">J2-2</strain>
    </source>
</reference>
<dbReference type="Proteomes" id="UP001197247">
    <property type="component" value="Unassembled WGS sequence"/>
</dbReference>
<dbReference type="InterPro" id="IPR001789">
    <property type="entry name" value="Sig_transdc_resp-reg_receiver"/>
</dbReference>
<evidence type="ECO:0000259" key="6">
    <source>
        <dbReference type="PROSITE" id="PS50110"/>
    </source>
</evidence>
<sequence length="220" mass="23845">MRVAGRREADVLVVASEPGTRACTATDLRLGGYRVTLAASGDDAVRVLGERNVNLIVVDVETEGLGALAPRTFADRPPVLCLTGCDGLIDLIPVLGTRVEDYVTKPCRAAELLARVQVALRGSQDHTLRSGDLLVDDSTSAAWRAGRALDVTPAEFRLLRFLVLNAGQVLSKDQLAWHVWGEVREGNTVERLVSRLRTKVDAVPPAVIRTHRGFGYRLAT</sequence>
<evidence type="ECO:0000256" key="2">
    <source>
        <dbReference type="ARBA" id="ARBA00023012"/>
    </source>
</evidence>
<dbReference type="SUPFAM" id="SSF52172">
    <property type="entry name" value="CheY-like"/>
    <property type="match status" value="1"/>
</dbReference>
<evidence type="ECO:0000313" key="8">
    <source>
        <dbReference type="EMBL" id="MBT0773278.1"/>
    </source>
</evidence>
<dbReference type="EMBL" id="JAHBAY010000016">
    <property type="protein sequence ID" value="MBT0773278.1"/>
    <property type="molecule type" value="Genomic_DNA"/>
</dbReference>
<dbReference type="CDD" id="cd00383">
    <property type="entry name" value="trans_reg_C"/>
    <property type="match status" value="1"/>
</dbReference>
<dbReference type="PROSITE" id="PS51755">
    <property type="entry name" value="OMPR_PHOB"/>
    <property type="match status" value="1"/>
</dbReference>
<dbReference type="InterPro" id="IPR016032">
    <property type="entry name" value="Sig_transdc_resp-reg_C-effctor"/>
</dbReference>
<keyword evidence="1 4" id="KW-0597">Phosphoprotein</keyword>
<keyword evidence="9" id="KW-1185">Reference proteome</keyword>
<name>A0ABS5TR83_9ACTN</name>
<feature type="DNA-binding region" description="OmpR/PhoB-type" evidence="5">
    <location>
        <begin position="125"/>
        <end position="220"/>
    </location>
</feature>
<dbReference type="Gene3D" id="1.10.10.10">
    <property type="entry name" value="Winged helix-like DNA-binding domain superfamily/Winged helix DNA-binding domain"/>
    <property type="match status" value="1"/>
</dbReference>
<dbReference type="Gene3D" id="3.40.50.2300">
    <property type="match status" value="1"/>
</dbReference>
<dbReference type="Pfam" id="PF00486">
    <property type="entry name" value="Trans_reg_C"/>
    <property type="match status" value="1"/>
</dbReference>
<dbReference type="SUPFAM" id="SSF46894">
    <property type="entry name" value="C-terminal effector domain of the bipartite response regulators"/>
    <property type="match status" value="1"/>
</dbReference>